<dbReference type="EMBL" id="UFQS01000145">
    <property type="protein sequence ID" value="SSX00480.1"/>
    <property type="molecule type" value="Genomic_DNA"/>
</dbReference>
<accession>A0A336KH69</accession>
<feature type="compositionally biased region" description="Acidic residues" evidence="1">
    <location>
        <begin position="152"/>
        <end position="168"/>
    </location>
</feature>
<dbReference type="VEuPathDB" id="VectorBase:CSON002732"/>
<protein>
    <submittedName>
        <fullName evidence="2">CSON002732 protein</fullName>
    </submittedName>
</protein>
<organism evidence="2">
    <name type="scientific">Culicoides sonorensis</name>
    <name type="common">Biting midge</name>
    <dbReference type="NCBI Taxonomy" id="179676"/>
    <lineage>
        <taxon>Eukaryota</taxon>
        <taxon>Metazoa</taxon>
        <taxon>Ecdysozoa</taxon>
        <taxon>Arthropoda</taxon>
        <taxon>Hexapoda</taxon>
        <taxon>Insecta</taxon>
        <taxon>Pterygota</taxon>
        <taxon>Neoptera</taxon>
        <taxon>Endopterygota</taxon>
        <taxon>Diptera</taxon>
        <taxon>Nematocera</taxon>
        <taxon>Chironomoidea</taxon>
        <taxon>Ceratopogonidae</taxon>
        <taxon>Ceratopogoninae</taxon>
        <taxon>Culicoides</taxon>
        <taxon>Monoculicoides</taxon>
    </lineage>
</organism>
<feature type="compositionally biased region" description="Polar residues" evidence="1">
    <location>
        <begin position="134"/>
        <end position="145"/>
    </location>
</feature>
<gene>
    <name evidence="2" type="primary">CSON002732</name>
</gene>
<dbReference type="EMBL" id="UFQT01000145">
    <property type="protein sequence ID" value="SSX20860.1"/>
    <property type="molecule type" value="Genomic_DNA"/>
</dbReference>
<feature type="region of interest" description="Disordered" evidence="1">
    <location>
        <begin position="128"/>
        <end position="174"/>
    </location>
</feature>
<dbReference type="OMA" id="MIVSNAN"/>
<evidence type="ECO:0000313" key="3">
    <source>
        <dbReference type="EMBL" id="SSX20860.1"/>
    </source>
</evidence>
<proteinExistence type="predicted"/>
<name>A0A336KH69_CULSO</name>
<evidence type="ECO:0000256" key="1">
    <source>
        <dbReference type="SAM" id="MobiDB-lite"/>
    </source>
</evidence>
<sequence>MAKTIFIKIENISKIPEHQYLPTNGQVLGLLYGIREKTNLRKKAIKVSEILLLHYKKKKIDINVTKNRTVQKVRDLLDKYILIQKQFKSNSAIARKREHEFFINLRKPFSVGSIDPINARKQKIKQLKNKENIETQQQPEQQKYNSESEYSIYEDESDQEESDEEESEPVSKRPKLNADKLLGFDYSRTNNYNAVINLNSEEKGKNSAFKYSTSTVKNQRKKARNEKTSQILNEAAAMTGPIGLSFDGKALVDIDKKDKSRHERIVILLTGLNKEKLIGVKKVSPGTGVNVGNNIVAVCREIGVKKLQYCNYDTCSVNTGSTKGALSTIESQMEGSFLHLSCRHHVYELPLGSCVEYYLGKSTGPEVHEFEFSPEDIRSRPLKGKNSFFFLTIPGCHPSIVKILLIHLKLKISSARF</sequence>
<dbReference type="AlphaFoldDB" id="A0A336KH69"/>
<evidence type="ECO:0000313" key="2">
    <source>
        <dbReference type="EMBL" id="SSX00480.1"/>
    </source>
</evidence>
<reference evidence="3" key="2">
    <citation type="submission" date="2018-07" db="EMBL/GenBank/DDBJ databases">
        <authorList>
            <person name="Quirk P.G."/>
            <person name="Krulwich T.A."/>
        </authorList>
    </citation>
    <scope>NUCLEOTIDE SEQUENCE</scope>
</reference>
<reference evidence="2" key="1">
    <citation type="submission" date="2018-04" db="EMBL/GenBank/DDBJ databases">
        <authorList>
            <person name="Go L.Y."/>
            <person name="Mitchell J.A."/>
        </authorList>
    </citation>
    <scope>NUCLEOTIDE SEQUENCE</scope>
    <source>
        <tissue evidence="2">Whole organism</tissue>
    </source>
</reference>